<protein>
    <submittedName>
        <fullName evidence="1">Uncharacterized protein</fullName>
    </submittedName>
</protein>
<proteinExistence type="predicted"/>
<keyword evidence="2" id="KW-1185">Reference proteome</keyword>
<dbReference type="AlphaFoldDB" id="A0A8H6NJJ7"/>
<dbReference type="Proteomes" id="UP000639643">
    <property type="component" value="Unassembled WGS sequence"/>
</dbReference>
<name>A0A8H6NJJ7_9PEZI</name>
<organism evidence="1 2">
    <name type="scientific">Colletotrichum musicola</name>
    <dbReference type="NCBI Taxonomy" id="2175873"/>
    <lineage>
        <taxon>Eukaryota</taxon>
        <taxon>Fungi</taxon>
        <taxon>Dikarya</taxon>
        <taxon>Ascomycota</taxon>
        <taxon>Pezizomycotina</taxon>
        <taxon>Sordariomycetes</taxon>
        <taxon>Hypocreomycetidae</taxon>
        <taxon>Glomerellales</taxon>
        <taxon>Glomerellaceae</taxon>
        <taxon>Colletotrichum</taxon>
        <taxon>Colletotrichum orchidearum species complex</taxon>
    </lineage>
</organism>
<evidence type="ECO:0000313" key="1">
    <source>
        <dbReference type="EMBL" id="KAF6835982.1"/>
    </source>
</evidence>
<evidence type="ECO:0000313" key="2">
    <source>
        <dbReference type="Proteomes" id="UP000639643"/>
    </source>
</evidence>
<comment type="caution">
    <text evidence="1">The sequence shown here is derived from an EMBL/GenBank/DDBJ whole genome shotgun (WGS) entry which is preliminary data.</text>
</comment>
<reference evidence="1" key="1">
    <citation type="journal article" date="2020" name="Phytopathology">
        <title>Genome Sequence Resources of Colletotrichum truncatum, C. plurivorum, C. musicola, and C. sojae: Four Species Pathogenic to Soybean (Glycine max).</title>
        <authorList>
            <person name="Rogerio F."/>
            <person name="Boufleur T.R."/>
            <person name="Ciampi-Guillardi M."/>
            <person name="Sukno S.A."/>
            <person name="Thon M.R."/>
            <person name="Massola Junior N.S."/>
            <person name="Baroncelli R."/>
        </authorList>
    </citation>
    <scope>NUCLEOTIDE SEQUENCE</scope>
    <source>
        <strain evidence="1">LFN0074</strain>
    </source>
</reference>
<gene>
    <name evidence="1" type="ORF">CMUS01_05577</name>
</gene>
<dbReference type="EMBL" id="WIGM01000167">
    <property type="protein sequence ID" value="KAF6835982.1"/>
    <property type="molecule type" value="Genomic_DNA"/>
</dbReference>
<accession>A0A8H6NJJ7</accession>
<sequence>MLHTAAPGLSSRRPKLPTCWLHWDSFQRQDCGLRPQLQPSIDERLMHRLPCAAHMASAHYGVFVSLRVDDHIERCPLLQQQAAGSTTNGGERRLVHTNSWSGSVPTSLPCHLNPDLGSEGRAGRGSSRPFNDTVSSLSDNLHCNFNCIRSTLCAPLIFAKSRGWSYSCGGSVGRGYIALSTGALCDVDVTEVLAISQNPRYGVDGLQASNGECCAFGSEWRLKPNSSGINLACWCFGVVRESLQASRRIPCSALCFPQRIASASRDDSQAPWATPPPSRRKIRLPWQMRWALSCWCLSQLTARADSVPVLIALGVLARLGVRGHPTNFYSTDHLRAPPRHAGDSNAVIIDVITVFRTRSAHMRLVLVAALRSDSFVTWARSVQS</sequence>